<dbReference type="SUPFAM" id="SSF48264">
    <property type="entry name" value="Cytochrome P450"/>
    <property type="match status" value="1"/>
</dbReference>
<keyword evidence="5 11" id="KW-0479">Metal-binding</keyword>
<dbReference type="GO" id="GO:0005506">
    <property type="term" value="F:iron ion binding"/>
    <property type="evidence" value="ECO:0007669"/>
    <property type="project" value="InterPro"/>
</dbReference>
<keyword evidence="3 11" id="KW-0349">Heme</keyword>
<dbReference type="CDD" id="cd11064">
    <property type="entry name" value="CYP86A"/>
    <property type="match status" value="1"/>
</dbReference>
<dbReference type="Gramene" id="NC6G0040810.1">
    <property type="protein sequence ID" value="NC6G0040810.1:cds"/>
    <property type="gene ID" value="NC6G0040810"/>
</dbReference>
<sequence length="514" mass="57951">MEETLAFLLLTVSTFLCSFIIKFLMVSLLSKSSKSSSHPTYGPKCYPIIGSALSFYANIHRLPEYNTEILRESPTHTVVLIRPIGGSKTVMTANPDNVEHILKTKFHAYPKGPTTHFLLYDLLGNGIFNADGETWKVQRKISSHEFNTRSLRKFVNTAVNSEISSRLLPLLHSAAAGKTTLDLQDVLQRFAFDNICKVAFGSDPGCLDPALPPSEFTSAFNLAVSITSDRFKTLFPVVWMIKRALGVGPERKLRDAIRVVDEYARNLIRERRSQPISSTEDLDLLSRFMSTGNVDEDFLRDIVISFLLAGMDTTSAALTWFFWLLSENERVEEKILKEIANVKEGVGFDEAKDLVYLHAALCEAMRLYPPVPIDSKHAAEDDVLPDGTVVEKGARVIYHPYGMGRMESLWGKDWSEFRPERWLQRDENVEGKIKFVPEDPYKYPVFQAGPRVCLGKEMAFIQMKSIVISVLCRFTVVPAVADFQPVFELSLTSKMKGGFPVRIEERKECAIAEE</sequence>
<feature type="binding site" description="axial binding residue" evidence="11">
    <location>
        <position position="453"/>
    </location>
    <ligand>
        <name>heme</name>
        <dbReference type="ChEBI" id="CHEBI:30413"/>
    </ligand>
    <ligandPart>
        <name>Fe</name>
        <dbReference type="ChEBI" id="CHEBI:18248"/>
    </ligandPart>
</feature>
<dbReference type="Pfam" id="PF00067">
    <property type="entry name" value="p450"/>
    <property type="match status" value="1"/>
</dbReference>
<evidence type="ECO:0000256" key="3">
    <source>
        <dbReference type="ARBA" id="ARBA00022617"/>
    </source>
</evidence>
<comment type="subcellular location">
    <subcellularLocation>
        <location evidence="1">Membrane</location>
        <topology evidence="1">Single-pass membrane protein</topology>
    </subcellularLocation>
</comment>
<dbReference type="FunFam" id="1.10.630.10:FF:000044">
    <property type="entry name" value="Cytochrome P450"/>
    <property type="match status" value="1"/>
</dbReference>
<dbReference type="GO" id="GO:0016020">
    <property type="term" value="C:membrane"/>
    <property type="evidence" value="ECO:0007669"/>
    <property type="project" value="UniProtKB-SubCell"/>
</dbReference>
<evidence type="ECO:0000256" key="8">
    <source>
        <dbReference type="ARBA" id="ARBA00023004"/>
    </source>
</evidence>
<feature type="transmembrane region" description="Helical" evidence="12">
    <location>
        <begin position="6"/>
        <end position="29"/>
    </location>
</feature>
<keyword evidence="6 12" id="KW-1133">Transmembrane helix</keyword>
<evidence type="ECO:0000313" key="13">
    <source>
        <dbReference type="EMBL" id="VVW47425.1"/>
    </source>
</evidence>
<dbReference type="InterPro" id="IPR001128">
    <property type="entry name" value="Cyt_P450"/>
</dbReference>
<evidence type="ECO:0008006" key="14">
    <source>
        <dbReference type="Google" id="ProtNLM"/>
    </source>
</evidence>
<proteinExistence type="inferred from homology"/>
<dbReference type="Gene3D" id="1.10.630.10">
    <property type="entry name" value="Cytochrome P450"/>
    <property type="match status" value="1"/>
</dbReference>
<dbReference type="InterPro" id="IPR036396">
    <property type="entry name" value="Cyt_P450_sf"/>
</dbReference>
<evidence type="ECO:0000256" key="2">
    <source>
        <dbReference type="ARBA" id="ARBA00010617"/>
    </source>
</evidence>
<evidence type="ECO:0000256" key="6">
    <source>
        <dbReference type="ARBA" id="ARBA00022989"/>
    </source>
</evidence>
<dbReference type="OMA" id="PLKYTPM"/>
<evidence type="ECO:0000256" key="1">
    <source>
        <dbReference type="ARBA" id="ARBA00004167"/>
    </source>
</evidence>
<dbReference type="InterPro" id="IPR002401">
    <property type="entry name" value="Cyt_P450_E_grp-I"/>
</dbReference>
<dbReference type="OrthoDB" id="1470350at2759"/>
<dbReference type="GO" id="GO:0016705">
    <property type="term" value="F:oxidoreductase activity, acting on paired donors, with incorporation or reduction of molecular oxygen"/>
    <property type="evidence" value="ECO:0007669"/>
    <property type="project" value="InterPro"/>
</dbReference>
<dbReference type="PRINTS" id="PR00385">
    <property type="entry name" value="P450"/>
</dbReference>
<dbReference type="PANTHER" id="PTHR24296">
    <property type="entry name" value="CYTOCHROME P450"/>
    <property type="match status" value="1"/>
</dbReference>
<dbReference type="EMBL" id="LR721784">
    <property type="protein sequence ID" value="VVW47425.1"/>
    <property type="molecule type" value="Genomic_DNA"/>
</dbReference>
<accession>A0A5K1E809</accession>
<comment type="similarity">
    <text evidence="2">Belongs to the cytochrome P450 family.</text>
</comment>
<dbReference type="GO" id="GO:0020037">
    <property type="term" value="F:heme binding"/>
    <property type="evidence" value="ECO:0007669"/>
    <property type="project" value="InterPro"/>
</dbReference>
<name>A0A5K1E809_9MAGN</name>
<keyword evidence="9" id="KW-0503">Monooxygenase</keyword>
<keyword evidence="7" id="KW-0560">Oxidoreductase</keyword>
<gene>
    <name evidence="13" type="ORF">NYM_LOCUS21101</name>
</gene>
<keyword evidence="10 12" id="KW-0472">Membrane</keyword>
<evidence type="ECO:0000256" key="4">
    <source>
        <dbReference type="ARBA" id="ARBA00022692"/>
    </source>
</evidence>
<evidence type="ECO:0000256" key="12">
    <source>
        <dbReference type="SAM" id="Phobius"/>
    </source>
</evidence>
<reference evidence="13" key="1">
    <citation type="submission" date="2019-09" db="EMBL/GenBank/DDBJ databases">
        <authorList>
            <person name="Zhang L."/>
        </authorList>
    </citation>
    <scope>NUCLEOTIDE SEQUENCE</scope>
</reference>
<organism evidence="13">
    <name type="scientific">Nymphaea colorata</name>
    <name type="common">pocket water lily</name>
    <dbReference type="NCBI Taxonomy" id="210225"/>
    <lineage>
        <taxon>Eukaryota</taxon>
        <taxon>Viridiplantae</taxon>
        <taxon>Streptophyta</taxon>
        <taxon>Embryophyta</taxon>
        <taxon>Tracheophyta</taxon>
        <taxon>Spermatophyta</taxon>
        <taxon>Magnoliopsida</taxon>
        <taxon>Nymphaeales</taxon>
        <taxon>Nymphaeaceae</taxon>
        <taxon>Nymphaea</taxon>
    </lineage>
</organism>
<dbReference type="GO" id="GO:0004497">
    <property type="term" value="F:monooxygenase activity"/>
    <property type="evidence" value="ECO:0007669"/>
    <property type="project" value="UniProtKB-KW"/>
</dbReference>
<comment type="cofactor">
    <cofactor evidence="11">
        <name>heme</name>
        <dbReference type="ChEBI" id="CHEBI:30413"/>
    </cofactor>
</comment>
<evidence type="ECO:0000256" key="9">
    <source>
        <dbReference type="ARBA" id="ARBA00023033"/>
    </source>
</evidence>
<keyword evidence="4 12" id="KW-0812">Transmembrane</keyword>
<evidence type="ECO:0000256" key="5">
    <source>
        <dbReference type="ARBA" id="ARBA00022723"/>
    </source>
</evidence>
<dbReference type="PRINTS" id="PR00463">
    <property type="entry name" value="EP450I"/>
</dbReference>
<keyword evidence="8 11" id="KW-0408">Iron</keyword>
<dbReference type="AlphaFoldDB" id="A0A5K1E809"/>
<evidence type="ECO:0000256" key="10">
    <source>
        <dbReference type="ARBA" id="ARBA00023136"/>
    </source>
</evidence>
<evidence type="ECO:0000256" key="11">
    <source>
        <dbReference type="PIRSR" id="PIRSR602401-1"/>
    </source>
</evidence>
<evidence type="ECO:0000256" key="7">
    <source>
        <dbReference type="ARBA" id="ARBA00023002"/>
    </source>
</evidence>
<protein>
    <recommendedName>
        <fullName evidence="14">Cytochrome P450</fullName>
    </recommendedName>
</protein>